<protein>
    <submittedName>
        <fullName evidence="2">Protein kinase domain-containing protein</fullName>
    </submittedName>
</protein>
<organism evidence="1 2">
    <name type="scientific">Heterorhabditis bacteriophora</name>
    <name type="common">Entomopathogenic nematode worm</name>
    <dbReference type="NCBI Taxonomy" id="37862"/>
    <lineage>
        <taxon>Eukaryota</taxon>
        <taxon>Metazoa</taxon>
        <taxon>Ecdysozoa</taxon>
        <taxon>Nematoda</taxon>
        <taxon>Chromadorea</taxon>
        <taxon>Rhabditida</taxon>
        <taxon>Rhabditina</taxon>
        <taxon>Rhabditomorpha</taxon>
        <taxon>Strongyloidea</taxon>
        <taxon>Heterorhabditidae</taxon>
        <taxon>Heterorhabditis</taxon>
    </lineage>
</organism>
<accession>A0A1I7XT76</accession>
<sequence>MDFCVSPIEIRYLYSGRKYIPCEFHLGSDLYDFFHQRHFNADAMVNSMKALGIIYTRNPALRTSDFNASFVYLLDYEEATQIKWSEVVDRRLD</sequence>
<keyword evidence="1" id="KW-1185">Reference proteome</keyword>
<dbReference type="Proteomes" id="UP000095283">
    <property type="component" value="Unplaced"/>
</dbReference>
<evidence type="ECO:0000313" key="2">
    <source>
        <dbReference type="WBParaSite" id="Hba_20541"/>
    </source>
</evidence>
<name>A0A1I7XT76_HETBA</name>
<dbReference type="WBParaSite" id="Hba_20541">
    <property type="protein sequence ID" value="Hba_20541"/>
    <property type="gene ID" value="Hba_20541"/>
</dbReference>
<proteinExistence type="predicted"/>
<dbReference type="AlphaFoldDB" id="A0A1I7XT76"/>
<reference evidence="2" key="1">
    <citation type="submission" date="2016-11" db="UniProtKB">
        <authorList>
            <consortium name="WormBaseParasite"/>
        </authorList>
    </citation>
    <scope>IDENTIFICATION</scope>
</reference>
<evidence type="ECO:0000313" key="1">
    <source>
        <dbReference type="Proteomes" id="UP000095283"/>
    </source>
</evidence>